<dbReference type="InterPro" id="IPR038765">
    <property type="entry name" value="Papain-like_cys_pep_sf"/>
</dbReference>
<proteinExistence type="predicted"/>
<dbReference type="SUPFAM" id="SSF54001">
    <property type="entry name" value="Cysteine proteinases"/>
    <property type="match status" value="1"/>
</dbReference>
<reference evidence="4 5" key="1">
    <citation type="submission" date="2011-09" db="EMBL/GenBank/DDBJ databases">
        <title>The permanent draft genome of Caldithrix abyssi DSM 13497.</title>
        <authorList>
            <consortium name="US DOE Joint Genome Institute (JGI-PGF)"/>
            <person name="Lucas S."/>
            <person name="Han J."/>
            <person name="Lapidus A."/>
            <person name="Bruce D."/>
            <person name="Goodwin L."/>
            <person name="Pitluck S."/>
            <person name="Peters L."/>
            <person name="Kyrpides N."/>
            <person name="Mavromatis K."/>
            <person name="Ivanova N."/>
            <person name="Mikhailova N."/>
            <person name="Chertkov O."/>
            <person name="Detter J.C."/>
            <person name="Tapia R."/>
            <person name="Han C."/>
            <person name="Land M."/>
            <person name="Hauser L."/>
            <person name="Markowitz V."/>
            <person name="Cheng J.-F."/>
            <person name="Hugenholtz P."/>
            <person name="Woyke T."/>
            <person name="Wu D."/>
            <person name="Spring S."/>
            <person name="Brambilla E."/>
            <person name="Klenk H.-P."/>
            <person name="Eisen J.A."/>
        </authorList>
    </citation>
    <scope>NUCLEOTIDE SEQUENCE [LARGE SCALE GENOMIC DNA]</scope>
    <source>
        <strain evidence="4 5">DSM 13497</strain>
    </source>
</reference>
<keyword evidence="5" id="KW-1185">Reference proteome</keyword>
<evidence type="ECO:0000313" key="5">
    <source>
        <dbReference type="Proteomes" id="UP000004671"/>
    </source>
</evidence>
<name>H1XTT8_CALAY</name>
<reference evidence="3 6" key="2">
    <citation type="submission" date="2016-11" db="EMBL/GenBank/DDBJ databases">
        <title>Genomic analysis of Caldithrix abyssi and proposal of a novel bacterial phylum Caldithrichaeota.</title>
        <authorList>
            <person name="Kublanov I."/>
            <person name="Sigalova O."/>
            <person name="Gavrilov S."/>
            <person name="Lebedinsky A."/>
            <person name="Ivanova N."/>
            <person name="Daum C."/>
            <person name="Reddy T."/>
            <person name="Klenk H.P."/>
            <person name="Goker M."/>
            <person name="Reva O."/>
            <person name="Miroshnichenko M."/>
            <person name="Kyprides N."/>
            <person name="Woyke T."/>
            <person name="Gelfand M."/>
        </authorList>
    </citation>
    <scope>NUCLEOTIDE SEQUENCE [LARGE SCALE GENOMIC DNA]</scope>
    <source>
        <strain evidence="3 6">LF13</strain>
    </source>
</reference>
<dbReference type="OrthoDB" id="679512at2"/>
<dbReference type="AlphaFoldDB" id="H1XTT8"/>
<sequence length="520" mass="60303" precursor="true">MKAIVIISVLFSFAFFTRCAQHPYPEEVRQALELAGPNRGELEKTLEHYRQTGDSLKLKAAFYLIGNMSDKGYFIYTLKDTAGNEVAFNVLDYPDYRTMVAAWDSIAAIRGELDFEKKEFIKDLHVIKSEFLIRNIDLAFEAWQKKPWARFLTFEQFCRYILPYRGSNEPLEDWRSYFYEKYQWLDSAFASSNDVAQIAAAINNDLKSWFKFDDRFYRHPTDQGLKEMLRNKMGRCEDMANLAIFAMRANGLAVTSDYTPYWADAANNHAWNALIDPSGRAIPFMGGLFNPGAYSLPNRIAKVYRKTFEHHKENLIFKVKNRRKIPRWLAGKSYIDVTTQYVPTANVELTLEKERPDSVRFAYLCVFNSGEWKAIHWAEIKEDRAVFTDMGKDLAYLPAYYLDQTIVPAGPPFILQKSGNILKLIPDTASTATLKLISTMKRITTQATDSKKKSFLENGAAYELFFWDGDWQSLGTKEVRQNQPLVFEKAPSNALYWLVKKGSKKYERIFIYRDGEQVWY</sequence>
<dbReference type="KEGG" id="caby:Cabys_1976"/>
<evidence type="ECO:0000313" key="3">
    <source>
        <dbReference type="EMBL" id="APF18725.1"/>
    </source>
</evidence>
<dbReference type="InParanoid" id="H1XTT8"/>
<organism evidence="4 5">
    <name type="scientific">Caldithrix abyssi DSM 13497</name>
    <dbReference type="NCBI Taxonomy" id="880073"/>
    <lineage>
        <taxon>Bacteria</taxon>
        <taxon>Pseudomonadati</taxon>
        <taxon>Calditrichota</taxon>
        <taxon>Calditrichia</taxon>
        <taxon>Calditrichales</taxon>
        <taxon>Calditrichaceae</taxon>
        <taxon>Caldithrix</taxon>
    </lineage>
</organism>
<feature type="domain" description="Transglutaminase-like" evidence="2">
    <location>
        <begin position="191"/>
        <end position="278"/>
    </location>
</feature>
<dbReference type="eggNOG" id="COG1305">
    <property type="taxonomic scope" value="Bacteria"/>
</dbReference>
<dbReference type="PaxDb" id="880073-Calab_3099"/>
<dbReference type="Pfam" id="PF01841">
    <property type="entry name" value="Transglut_core"/>
    <property type="match status" value="1"/>
</dbReference>
<dbReference type="HOGENOM" id="CLU_014876_0_0_0"/>
<dbReference type="Proteomes" id="UP000004671">
    <property type="component" value="Chromosome"/>
</dbReference>
<dbReference type="STRING" id="880073.Cabys_1976"/>
<evidence type="ECO:0000313" key="4">
    <source>
        <dbReference type="EMBL" id="EHO42705.1"/>
    </source>
</evidence>
<dbReference type="Proteomes" id="UP000183868">
    <property type="component" value="Chromosome"/>
</dbReference>
<dbReference type="PANTHER" id="PTHR35532">
    <property type="entry name" value="SIMILAR TO POLYHYDROXYALKANOATE DEPOLYMERASE"/>
    <property type="match status" value="1"/>
</dbReference>
<feature type="signal peptide" evidence="1">
    <location>
        <begin position="1"/>
        <end position="20"/>
    </location>
</feature>
<feature type="chain" id="PRO_5010497885" evidence="1">
    <location>
        <begin position="21"/>
        <end position="520"/>
    </location>
</feature>
<keyword evidence="1" id="KW-0732">Signal</keyword>
<dbReference type="EMBL" id="CM001402">
    <property type="protein sequence ID" value="EHO42705.1"/>
    <property type="molecule type" value="Genomic_DNA"/>
</dbReference>
<evidence type="ECO:0000256" key="1">
    <source>
        <dbReference type="SAM" id="SignalP"/>
    </source>
</evidence>
<dbReference type="EMBL" id="CP018099">
    <property type="protein sequence ID" value="APF18725.1"/>
    <property type="molecule type" value="Genomic_DNA"/>
</dbReference>
<dbReference type="RefSeq" id="WP_006930060.1">
    <property type="nucleotide sequence ID" value="NZ_CM001402.1"/>
</dbReference>
<evidence type="ECO:0000259" key="2">
    <source>
        <dbReference type="Pfam" id="PF01841"/>
    </source>
</evidence>
<protein>
    <submittedName>
        <fullName evidence="4">Transglutaminase domain-containing protein</fullName>
    </submittedName>
    <submittedName>
        <fullName evidence="3">Transglutaminase-like superfamily protein</fullName>
    </submittedName>
</protein>
<dbReference type="Gene3D" id="3.10.620.30">
    <property type="match status" value="1"/>
</dbReference>
<gene>
    <name evidence="3" type="ORF">Cabys_1976</name>
    <name evidence="4" type="ORF">Calab_3099</name>
</gene>
<accession>H1XTT8</accession>
<evidence type="ECO:0000313" key="6">
    <source>
        <dbReference type="Proteomes" id="UP000183868"/>
    </source>
</evidence>
<dbReference type="InterPro" id="IPR002931">
    <property type="entry name" value="Transglutaminase-like"/>
</dbReference>
<dbReference type="PANTHER" id="PTHR35532:SF5">
    <property type="entry name" value="CARBOHYDRATE-BINDING DOMAIN-CONTAINING PROTEIN"/>
    <property type="match status" value="1"/>
</dbReference>